<dbReference type="Gene3D" id="3.50.50.60">
    <property type="entry name" value="FAD/NAD(P)-binding domain"/>
    <property type="match status" value="1"/>
</dbReference>
<comment type="similarity">
    <text evidence="1">Belongs to the GMC oxidoreductase family.</text>
</comment>
<dbReference type="PANTHER" id="PTHR11552:SF219">
    <property type="entry name" value="GLUCOSE-METHANOL-CHOLINE OXIDOREDUCTASE N-TERMINAL DOMAIN-CONTAINING PROTEIN"/>
    <property type="match status" value="1"/>
</dbReference>
<dbReference type="GO" id="GO:0016614">
    <property type="term" value="F:oxidoreductase activity, acting on CH-OH group of donors"/>
    <property type="evidence" value="ECO:0007669"/>
    <property type="project" value="InterPro"/>
</dbReference>
<dbReference type="PROSITE" id="PS51257">
    <property type="entry name" value="PROKAR_LIPOPROTEIN"/>
    <property type="match status" value="1"/>
</dbReference>
<dbReference type="PANTHER" id="PTHR11552">
    <property type="entry name" value="GLUCOSE-METHANOL-CHOLINE GMC OXIDOREDUCTASE"/>
    <property type="match status" value="1"/>
</dbReference>
<feature type="domain" description="Glucose-methanol-choline oxidoreductase C-terminal" evidence="2">
    <location>
        <begin position="2"/>
        <end position="64"/>
    </location>
</feature>
<keyword evidence="4" id="KW-1185">Reference proteome</keyword>
<dbReference type="GO" id="GO:0050660">
    <property type="term" value="F:flavin adenine dinucleotide binding"/>
    <property type="evidence" value="ECO:0007669"/>
    <property type="project" value="InterPro"/>
</dbReference>
<sequence>MYIEKYISPSFHLTSSCRMAAEDEGGVVNSQLLVHGFKNLRIADASVLPSAAPAQPMATVYMVAERCADFVKDTWSQTHVA</sequence>
<dbReference type="KEGG" id="pfy:PFICI_03817"/>
<dbReference type="AlphaFoldDB" id="W3XK08"/>
<dbReference type="Pfam" id="PF05199">
    <property type="entry name" value="GMC_oxred_C"/>
    <property type="match status" value="1"/>
</dbReference>
<protein>
    <recommendedName>
        <fullName evidence="2">Glucose-methanol-choline oxidoreductase C-terminal domain-containing protein</fullName>
    </recommendedName>
</protein>
<dbReference type="EMBL" id="KI912110">
    <property type="protein sequence ID" value="ETS85792.1"/>
    <property type="molecule type" value="Genomic_DNA"/>
</dbReference>
<dbReference type="Proteomes" id="UP000030651">
    <property type="component" value="Unassembled WGS sequence"/>
</dbReference>
<dbReference type="GeneID" id="19268830"/>
<dbReference type="HOGENOM" id="CLU_002865_8_0_1"/>
<dbReference type="Gene3D" id="3.30.560.10">
    <property type="entry name" value="Glucose Oxidase, domain 3"/>
    <property type="match status" value="1"/>
</dbReference>
<evidence type="ECO:0000313" key="3">
    <source>
        <dbReference type="EMBL" id="ETS85792.1"/>
    </source>
</evidence>
<gene>
    <name evidence="3" type="ORF">PFICI_03817</name>
</gene>
<dbReference type="SUPFAM" id="SSF51905">
    <property type="entry name" value="FAD/NAD(P)-binding domain"/>
    <property type="match status" value="1"/>
</dbReference>
<dbReference type="eggNOG" id="KOG1238">
    <property type="taxonomic scope" value="Eukaryota"/>
</dbReference>
<dbReference type="InterPro" id="IPR012132">
    <property type="entry name" value="GMC_OxRdtase"/>
</dbReference>
<dbReference type="InParanoid" id="W3XK08"/>
<dbReference type="RefSeq" id="XP_007830589.1">
    <property type="nucleotide sequence ID" value="XM_007832398.1"/>
</dbReference>
<accession>W3XK08</accession>
<evidence type="ECO:0000313" key="4">
    <source>
        <dbReference type="Proteomes" id="UP000030651"/>
    </source>
</evidence>
<dbReference type="OrthoDB" id="269227at2759"/>
<name>W3XK08_PESFW</name>
<reference evidence="4" key="1">
    <citation type="journal article" date="2015" name="BMC Genomics">
        <title>Genomic and transcriptomic analysis of the endophytic fungus Pestalotiopsis fici reveals its lifestyle and high potential for synthesis of natural products.</title>
        <authorList>
            <person name="Wang X."/>
            <person name="Zhang X."/>
            <person name="Liu L."/>
            <person name="Xiang M."/>
            <person name="Wang W."/>
            <person name="Sun X."/>
            <person name="Che Y."/>
            <person name="Guo L."/>
            <person name="Liu G."/>
            <person name="Guo L."/>
            <person name="Wang C."/>
            <person name="Yin W.B."/>
            <person name="Stadler M."/>
            <person name="Zhang X."/>
            <person name="Liu X."/>
        </authorList>
    </citation>
    <scope>NUCLEOTIDE SEQUENCE [LARGE SCALE GENOMIC DNA]</scope>
    <source>
        <strain evidence="4">W106-1 / CGMCC3.15140</strain>
    </source>
</reference>
<dbReference type="OMA" id="MASTWVW"/>
<organism evidence="3 4">
    <name type="scientific">Pestalotiopsis fici (strain W106-1 / CGMCC3.15140)</name>
    <dbReference type="NCBI Taxonomy" id="1229662"/>
    <lineage>
        <taxon>Eukaryota</taxon>
        <taxon>Fungi</taxon>
        <taxon>Dikarya</taxon>
        <taxon>Ascomycota</taxon>
        <taxon>Pezizomycotina</taxon>
        <taxon>Sordariomycetes</taxon>
        <taxon>Xylariomycetidae</taxon>
        <taxon>Amphisphaeriales</taxon>
        <taxon>Sporocadaceae</taxon>
        <taxon>Pestalotiopsis</taxon>
    </lineage>
</organism>
<proteinExistence type="inferred from homology"/>
<dbReference type="InterPro" id="IPR036188">
    <property type="entry name" value="FAD/NAD-bd_sf"/>
</dbReference>
<evidence type="ECO:0000256" key="1">
    <source>
        <dbReference type="ARBA" id="ARBA00010790"/>
    </source>
</evidence>
<dbReference type="InterPro" id="IPR007867">
    <property type="entry name" value="GMC_OxRtase_C"/>
</dbReference>
<evidence type="ECO:0000259" key="2">
    <source>
        <dbReference type="Pfam" id="PF05199"/>
    </source>
</evidence>